<sequence length="187" mass="19998">MSAEATTRSRRGISIFRAEDATPLLETDFMTMPGRALTAGHSEMNQDSAPGTDVRVAVRQTPAEGGFSILHVWFKADYPVPRHTHDADCMYYVVSGSAIMGSQTLRTGDGFFIPAGAPYGYNAGPEGVELLEIRHGVTQFDIQFLETNAGRSAARADTIAARSEEWKADMVSPTLAANRAAAAASAT</sequence>
<evidence type="ECO:0000313" key="2">
    <source>
        <dbReference type="EMBL" id="CAB4836966.1"/>
    </source>
</evidence>
<dbReference type="InterPro" id="IPR011051">
    <property type="entry name" value="RmlC_Cupin_sf"/>
</dbReference>
<accession>A0A6J7AV70</accession>
<dbReference type="EMBL" id="CAEZYR010000155">
    <property type="protein sequence ID" value="CAB4767510.1"/>
    <property type="molecule type" value="Genomic_DNA"/>
</dbReference>
<dbReference type="SUPFAM" id="SSF51182">
    <property type="entry name" value="RmlC-like cupins"/>
    <property type="match status" value="1"/>
</dbReference>
<proteinExistence type="predicted"/>
<evidence type="ECO:0000313" key="1">
    <source>
        <dbReference type="EMBL" id="CAB4767510.1"/>
    </source>
</evidence>
<dbReference type="EMBL" id="CAFABA010000276">
    <property type="protein sequence ID" value="CAB4836966.1"/>
    <property type="molecule type" value="Genomic_DNA"/>
</dbReference>
<name>A0A6J7AV70_9ZZZZ</name>
<reference evidence="2" key="1">
    <citation type="submission" date="2020-05" db="EMBL/GenBank/DDBJ databases">
        <authorList>
            <person name="Chiriac C."/>
            <person name="Salcher M."/>
            <person name="Ghai R."/>
            <person name="Kavagutti S V."/>
        </authorList>
    </citation>
    <scope>NUCLEOTIDE SEQUENCE</scope>
</reference>
<organism evidence="2">
    <name type="scientific">freshwater metagenome</name>
    <dbReference type="NCBI Taxonomy" id="449393"/>
    <lineage>
        <taxon>unclassified sequences</taxon>
        <taxon>metagenomes</taxon>
        <taxon>ecological metagenomes</taxon>
    </lineage>
</organism>
<gene>
    <name evidence="1" type="ORF">UFOPK2754_02898</name>
    <name evidence="2" type="ORF">UFOPK3139_03413</name>
</gene>
<protein>
    <submittedName>
        <fullName evidence="2">Unannotated protein</fullName>
    </submittedName>
</protein>
<dbReference type="Gene3D" id="2.60.120.10">
    <property type="entry name" value="Jelly Rolls"/>
    <property type="match status" value="1"/>
</dbReference>
<dbReference type="InterPro" id="IPR014710">
    <property type="entry name" value="RmlC-like_jellyroll"/>
</dbReference>
<dbReference type="AlphaFoldDB" id="A0A6J7AV70"/>